<evidence type="ECO:0008006" key="6">
    <source>
        <dbReference type="Google" id="ProtNLM"/>
    </source>
</evidence>
<gene>
    <name evidence="4" type="ORF">THRCLA_08246</name>
</gene>
<sequence>MNSLPSELLDSIALTIPSSEALKLFLSAFPQALFTPVLSALHELVYSNVDVQWPMVTVSNPTAWPLKCIEQLVFFQPKISLAYPITSAKDFVHAHSMNKFITNITVAPAGNAKLTLSIGSKLCSELKTCSLESVQIDVSQTRQFTEWLYPLFGLLDIPSLQEYSLVYPVQVHRAISSVAPREFGRKLLNWLLAGKSTKLELCNVSWYTDSQLVCALIDALQKCTSLETLCLENVSFFEDHVFYGSNLPASVHTFRWYRRRSSGLPWATTTQCLALALVHATQLKSLDLSGNEGLDPDILAQVIPTLLQLKSLNLNGVQLSQTLIEAFARLPHLQSLDLGGRDFNGLSTTLARVLPSCVKLQHLSLVNRVPTANDDLHTLVSVLPRIPSLQSIAWTSKVLRRPGILLLESILPQCPKLRSLTLTGELCSAHAYGAPVFNSFSSLRLEDLVLNKYELDDKGACELAKVLPQCAHLRSIDISNNLYTGKGLSAIVESLPSTVQAVNLASQGYYLDGLKATAVALSKKSWKTLDVSVNYEPNLVSFLELLSTTTTKKLDVKIPWNILSPGCYHECANVIQKLNSRVGPIECKIIIHFNAKTK</sequence>
<dbReference type="EMBL" id="JNBS01002206">
    <property type="protein sequence ID" value="OQR94108.1"/>
    <property type="molecule type" value="Genomic_DNA"/>
</dbReference>
<dbReference type="InterPro" id="IPR032675">
    <property type="entry name" value="LRR_dom_sf"/>
</dbReference>
<keyword evidence="2" id="KW-0433">Leucine-rich repeat</keyword>
<evidence type="ECO:0000256" key="3">
    <source>
        <dbReference type="ARBA" id="ARBA00022737"/>
    </source>
</evidence>
<proteinExistence type="predicted"/>
<reference evidence="4 5" key="1">
    <citation type="journal article" date="2014" name="Genome Biol. Evol.">
        <title>The secreted proteins of Achlya hypogyna and Thraustotheca clavata identify the ancestral oomycete secretome and reveal gene acquisitions by horizontal gene transfer.</title>
        <authorList>
            <person name="Misner I."/>
            <person name="Blouin N."/>
            <person name="Leonard G."/>
            <person name="Richards T.A."/>
            <person name="Lane C.E."/>
        </authorList>
    </citation>
    <scope>NUCLEOTIDE SEQUENCE [LARGE SCALE GENOMIC DNA]</scope>
    <source>
        <strain evidence="4 5">ATCC 34112</strain>
    </source>
</reference>
<evidence type="ECO:0000313" key="4">
    <source>
        <dbReference type="EMBL" id="OQR94108.1"/>
    </source>
</evidence>
<dbReference type="PANTHER" id="PTHR24113">
    <property type="entry name" value="RAN GTPASE-ACTIVATING PROTEIN 1"/>
    <property type="match status" value="1"/>
</dbReference>
<dbReference type="Gene3D" id="3.80.10.10">
    <property type="entry name" value="Ribonuclease Inhibitor"/>
    <property type="match status" value="2"/>
</dbReference>
<dbReference type="OrthoDB" id="2095648at2759"/>
<keyword evidence="5" id="KW-1185">Reference proteome</keyword>
<organism evidence="4 5">
    <name type="scientific">Thraustotheca clavata</name>
    <dbReference type="NCBI Taxonomy" id="74557"/>
    <lineage>
        <taxon>Eukaryota</taxon>
        <taxon>Sar</taxon>
        <taxon>Stramenopiles</taxon>
        <taxon>Oomycota</taxon>
        <taxon>Saprolegniomycetes</taxon>
        <taxon>Saprolegniales</taxon>
        <taxon>Achlyaceae</taxon>
        <taxon>Thraustotheca</taxon>
    </lineage>
</organism>
<keyword evidence="3" id="KW-0677">Repeat</keyword>
<evidence type="ECO:0000313" key="5">
    <source>
        <dbReference type="Proteomes" id="UP000243217"/>
    </source>
</evidence>
<accession>A0A1V9Z7Y0</accession>
<dbReference type="PANTHER" id="PTHR24113:SF12">
    <property type="entry name" value="RAN GTPASE-ACTIVATING PROTEIN 1"/>
    <property type="match status" value="1"/>
</dbReference>
<dbReference type="GO" id="GO:0048471">
    <property type="term" value="C:perinuclear region of cytoplasm"/>
    <property type="evidence" value="ECO:0007669"/>
    <property type="project" value="TreeGrafter"/>
</dbReference>
<dbReference type="GO" id="GO:0031267">
    <property type="term" value="F:small GTPase binding"/>
    <property type="evidence" value="ECO:0007669"/>
    <property type="project" value="TreeGrafter"/>
</dbReference>
<evidence type="ECO:0000256" key="2">
    <source>
        <dbReference type="ARBA" id="ARBA00022614"/>
    </source>
</evidence>
<dbReference type="GO" id="GO:0006913">
    <property type="term" value="P:nucleocytoplasmic transport"/>
    <property type="evidence" value="ECO:0007669"/>
    <property type="project" value="TreeGrafter"/>
</dbReference>
<dbReference type="STRING" id="74557.A0A1V9Z7Y0"/>
<dbReference type="GO" id="GO:0005829">
    <property type="term" value="C:cytosol"/>
    <property type="evidence" value="ECO:0007669"/>
    <property type="project" value="TreeGrafter"/>
</dbReference>
<dbReference type="GO" id="GO:0005634">
    <property type="term" value="C:nucleus"/>
    <property type="evidence" value="ECO:0007669"/>
    <property type="project" value="TreeGrafter"/>
</dbReference>
<dbReference type="GO" id="GO:0005096">
    <property type="term" value="F:GTPase activator activity"/>
    <property type="evidence" value="ECO:0007669"/>
    <property type="project" value="UniProtKB-KW"/>
</dbReference>
<keyword evidence="1" id="KW-0343">GTPase activation</keyword>
<dbReference type="Proteomes" id="UP000243217">
    <property type="component" value="Unassembled WGS sequence"/>
</dbReference>
<protein>
    <recommendedName>
        <fullName evidence="6">RNI-like protein</fullName>
    </recommendedName>
</protein>
<name>A0A1V9Z7Y0_9STRA</name>
<comment type="caution">
    <text evidence="4">The sequence shown here is derived from an EMBL/GenBank/DDBJ whole genome shotgun (WGS) entry which is preliminary data.</text>
</comment>
<dbReference type="SUPFAM" id="SSF52047">
    <property type="entry name" value="RNI-like"/>
    <property type="match status" value="1"/>
</dbReference>
<evidence type="ECO:0000256" key="1">
    <source>
        <dbReference type="ARBA" id="ARBA00022468"/>
    </source>
</evidence>
<dbReference type="InterPro" id="IPR027038">
    <property type="entry name" value="RanGap"/>
</dbReference>
<dbReference type="AlphaFoldDB" id="A0A1V9Z7Y0"/>